<dbReference type="RefSeq" id="WP_006884045.1">
    <property type="nucleotide sequence ID" value="NZ_AOIU01000028.1"/>
</dbReference>
<feature type="region of interest" description="Disordered" evidence="1">
    <location>
        <begin position="220"/>
        <end position="292"/>
    </location>
</feature>
<protein>
    <submittedName>
        <fullName evidence="3">Uncharacterized protein</fullName>
    </submittedName>
</protein>
<dbReference type="EMBL" id="AOIU01000028">
    <property type="protein sequence ID" value="ELZ24930.1"/>
    <property type="molecule type" value="Genomic_DNA"/>
</dbReference>
<keyword evidence="4" id="KW-1185">Reference proteome</keyword>
<comment type="caution">
    <text evidence="3">The sequence shown here is derived from an EMBL/GenBank/DDBJ whole genome shotgun (WGS) entry which is preliminary data.</text>
</comment>
<dbReference type="AlphaFoldDB" id="M0CNT0"/>
<name>M0CNT0_9EURY</name>
<dbReference type="Proteomes" id="UP000011626">
    <property type="component" value="Unassembled WGS sequence"/>
</dbReference>
<reference evidence="3 4" key="1">
    <citation type="journal article" date="2014" name="PLoS Genet.">
        <title>Phylogenetically driven sequencing of extremely halophilic archaea reveals strategies for static and dynamic osmo-response.</title>
        <authorList>
            <person name="Becker E.A."/>
            <person name="Seitzer P.M."/>
            <person name="Tritt A."/>
            <person name="Larsen D."/>
            <person name="Krusor M."/>
            <person name="Yao A.I."/>
            <person name="Wu D."/>
            <person name="Madern D."/>
            <person name="Eisen J.A."/>
            <person name="Darling A.E."/>
            <person name="Facciotti M.T."/>
        </authorList>
    </citation>
    <scope>NUCLEOTIDE SEQUENCE [LARGE SCALE GENOMIC DNA]</scope>
    <source>
        <strain evidence="3 4">2-9-1</strain>
    </source>
</reference>
<dbReference type="PATRIC" id="fig|797114.5.peg.2407"/>
<accession>M0CNT0</accession>
<feature type="compositionally biased region" description="Basic and acidic residues" evidence="1">
    <location>
        <begin position="229"/>
        <end position="246"/>
    </location>
</feature>
<evidence type="ECO:0000256" key="1">
    <source>
        <dbReference type="SAM" id="MobiDB-lite"/>
    </source>
</evidence>
<keyword evidence="2" id="KW-0812">Transmembrane</keyword>
<dbReference type="eggNOG" id="arCOG06437">
    <property type="taxonomic scope" value="Archaea"/>
</dbReference>
<evidence type="ECO:0000313" key="3">
    <source>
        <dbReference type="EMBL" id="ELZ24930.1"/>
    </source>
</evidence>
<dbReference type="STRING" id="797114.C475_11855"/>
<gene>
    <name evidence="3" type="ORF">C475_11855</name>
</gene>
<proteinExistence type="predicted"/>
<dbReference type="InterPro" id="IPR055693">
    <property type="entry name" value="DUF7269"/>
</dbReference>
<evidence type="ECO:0000313" key="4">
    <source>
        <dbReference type="Proteomes" id="UP000011626"/>
    </source>
</evidence>
<keyword evidence="2" id="KW-1133">Transmembrane helix</keyword>
<sequence length="292" mass="29765">MNRWLAGLLGVAGTGAIGAGVLLAVALTPVTASEAGGGALVLVLTGLALAVGKLYRSGADGEAVAPAPWAEGGGLADGTPEETADPADVTGDELAALVVDACERARGAETVEEGFAVVRPPLRDALSRVLAAGGTDSDAVEELLATGAWTDDRVAAAVVDERVSLPRLSFRARLRAWLFPERVVRRGAARAVAAVDEAAERELPPVVGQEAPRTVPTLAPALGSLQRAADGRLQRAAGAERRRTDDGDGAADDDANGASVRESPSDERGDDPGTEGDADDPEDLLGEVWDDA</sequence>
<organism evidence="3 4">
    <name type="scientific">Halosimplex carlsbadense 2-9-1</name>
    <dbReference type="NCBI Taxonomy" id="797114"/>
    <lineage>
        <taxon>Archaea</taxon>
        <taxon>Methanobacteriati</taxon>
        <taxon>Methanobacteriota</taxon>
        <taxon>Stenosarchaea group</taxon>
        <taxon>Halobacteria</taxon>
        <taxon>Halobacteriales</taxon>
        <taxon>Haloarculaceae</taxon>
        <taxon>Halosimplex</taxon>
    </lineage>
</organism>
<dbReference type="OrthoDB" id="307812at2157"/>
<dbReference type="Pfam" id="PF23933">
    <property type="entry name" value="DUF7269"/>
    <property type="match status" value="1"/>
</dbReference>
<keyword evidence="2" id="KW-0472">Membrane</keyword>
<evidence type="ECO:0000256" key="2">
    <source>
        <dbReference type="SAM" id="Phobius"/>
    </source>
</evidence>
<feature type="compositionally biased region" description="Acidic residues" evidence="1">
    <location>
        <begin position="272"/>
        <end position="292"/>
    </location>
</feature>
<feature type="transmembrane region" description="Helical" evidence="2">
    <location>
        <begin position="36"/>
        <end position="55"/>
    </location>
</feature>